<comment type="caution">
    <text evidence="1">The sequence shown here is derived from an EMBL/GenBank/DDBJ whole genome shotgun (WGS) entry which is preliminary data.</text>
</comment>
<organism evidence="1 2">
    <name type="scientific">Flagellimonas marina</name>
    <dbReference type="NCBI Taxonomy" id="1775168"/>
    <lineage>
        <taxon>Bacteria</taxon>
        <taxon>Pseudomonadati</taxon>
        <taxon>Bacteroidota</taxon>
        <taxon>Flavobacteriia</taxon>
        <taxon>Flavobacteriales</taxon>
        <taxon>Flavobacteriaceae</taxon>
        <taxon>Flagellimonas</taxon>
    </lineage>
</organism>
<evidence type="ECO:0000313" key="2">
    <source>
        <dbReference type="Proteomes" id="UP001595841"/>
    </source>
</evidence>
<name>A0ABV8PIH3_9FLAO</name>
<sequence>MKLAKGYTAFKLVTVATAQFDANDMLSPQFHNQGKNSIAVINGDEIYPGEHFSTPDLVVQEGTFNISFKVANTAIAHTHKVKVVYTKITGEFDTNPPKQNCT</sequence>
<proteinExistence type="predicted"/>
<accession>A0ABV8PIH3</accession>
<dbReference type="RefSeq" id="WP_379762420.1">
    <property type="nucleotide sequence ID" value="NZ_JBHSCL010000003.1"/>
</dbReference>
<reference evidence="2" key="1">
    <citation type="journal article" date="2019" name="Int. J. Syst. Evol. Microbiol.">
        <title>The Global Catalogue of Microorganisms (GCM) 10K type strain sequencing project: providing services to taxonomists for standard genome sequencing and annotation.</title>
        <authorList>
            <consortium name="The Broad Institute Genomics Platform"/>
            <consortium name="The Broad Institute Genome Sequencing Center for Infectious Disease"/>
            <person name="Wu L."/>
            <person name="Ma J."/>
        </authorList>
    </citation>
    <scope>NUCLEOTIDE SEQUENCE [LARGE SCALE GENOMIC DNA]</scope>
    <source>
        <strain evidence="2">CGMCC 1.15774</strain>
    </source>
</reference>
<dbReference type="Proteomes" id="UP001595841">
    <property type="component" value="Unassembled WGS sequence"/>
</dbReference>
<evidence type="ECO:0000313" key="1">
    <source>
        <dbReference type="EMBL" id="MFC4219026.1"/>
    </source>
</evidence>
<dbReference type="EMBL" id="JBHSCL010000003">
    <property type="protein sequence ID" value="MFC4219026.1"/>
    <property type="molecule type" value="Genomic_DNA"/>
</dbReference>
<protein>
    <submittedName>
        <fullName evidence="1">Uncharacterized protein</fullName>
    </submittedName>
</protein>
<keyword evidence="2" id="KW-1185">Reference proteome</keyword>
<gene>
    <name evidence="1" type="ORF">ACFOWS_02710</name>
</gene>